<comment type="caution">
    <text evidence="6">The sequence shown here is derived from an EMBL/GenBank/DDBJ whole genome shotgun (WGS) entry which is preliminary data.</text>
</comment>
<dbReference type="Gene3D" id="1.10.1200.10">
    <property type="entry name" value="ACP-like"/>
    <property type="match status" value="1"/>
</dbReference>
<dbReference type="PANTHER" id="PTHR24096">
    <property type="entry name" value="LONG-CHAIN-FATTY-ACID--COA LIGASE"/>
    <property type="match status" value="1"/>
</dbReference>
<evidence type="ECO:0000256" key="4">
    <source>
        <dbReference type="ARBA" id="ARBA00022598"/>
    </source>
</evidence>
<feature type="domain" description="Phospholipid/glycerol acyltransferase" evidence="5">
    <location>
        <begin position="43"/>
        <end position="167"/>
    </location>
</feature>
<dbReference type="InterPro" id="IPR006162">
    <property type="entry name" value="Ppantetheine_attach_site"/>
</dbReference>
<keyword evidence="3" id="KW-0597">Phosphoprotein</keyword>
<comment type="similarity">
    <text evidence="1">Belongs to the ATP-dependent AMP-binding enzyme family.</text>
</comment>
<keyword evidence="7" id="KW-1185">Reference proteome</keyword>
<dbReference type="AlphaFoldDB" id="A0AAE3MEW5"/>
<sequence>MKEKHPIVKAIARFIFFIGRSFLSLRYKVSLQRTKDIDPNRPVLFLPNHQAVVDPMLLVSHIYPHKNVVPMITSSYYDLPVIKIFFKNWGAVRVSDLENGSRNLNVLKDITSAAIRAFNHNKSIVIYPSGKIASQGFERIQNKKGAHEIIKNIPDNVQVIGVRINGLWGSQWSKAWNGNSPNFALNILRGILYAICNLFIFIPRRKVSFYFEDITADAKKYAQVDKNTFNLFLENFYNRNGEEKVSYLRHFLFSYPINKKLPDSLASAYTEQPIASAGTKAFPQAITSGVHAIIKESLAIKDDNLSHKTLLTNDLGADSISLVDLINKVEEKYNVETHNDISTIKTVGDLYLLANGDFEKRQVFPPCSFKRSNPFNNYIKINSYDNIPTQFLKRFTSKNHLPFTYDLLLGETSRKDFFLKTCVVAEIIKKHCPEKYVGIMLPALQSTSLLIMACYFAKKIPVMFNWTTGQQILDHCIRDTQVNHIFTAGSFIEKIKSQLSANTYKKLVFLDKIVPQTPVHTKLKGLIKSKLPKRFYKFDNINNQAVVLFTSGSESLPKTIVLTHDNIIHDLKGTLELVDLERNKILMGFLPPFHSFGFSVLSILPLLTGTRIVYSPDPTDGRAIVRMIKHTGASIIVTAPSFLKIILNNAIKEDLVSLKYVVSGAEPLSESLANTFKNITPQATILEGYGITECSPVLSLNPLQKQKTGSVGKIIKGVDCKIIHIENNHILQPQQTGMICVSGNNVFDGYVDPNIPSPFIEINNKPYYKTGDLGYIDNEGYLYITGRLKRFIKIGGEMISLPFIEKILKDHFGSEDEETIAISGTDKTSPPQIILFTTKPISTHEANTILMEKKAPLIAKITRIEIIPEIPLLGTGKINYRLLQDKIKHL</sequence>
<protein>
    <submittedName>
        <fullName evidence="6">AMP-binding protein</fullName>
    </submittedName>
</protein>
<dbReference type="Proteomes" id="UP001207408">
    <property type="component" value="Unassembled WGS sequence"/>
</dbReference>
<evidence type="ECO:0000313" key="7">
    <source>
        <dbReference type="Proteomes" id="UP001207408"/>
    </source>
</evidence>
<dbReference type="SMART" id="SM00563">
    <property type="entry name" value="PlsC"/>
    <property type="match status" value="1"/>
</dbReference>
<dbReference type="PROSITE" id="PS00012">
    <property type="entry name" value="PHOSPHOPANTETHEINE"/>
    <property type="match status" value="1"/>
</dbReference>
<dbReference type="GO" id="GO:0016746">
    <property type="term" value="F:acyltransferase activity"/>
    <property type="evidence" value="ECO:0007669"/>
    <property type="project" value="InterPro"/>
</dbReference>
<proteinExistence type="inferred from homology"/>
<evidence type="ECO:0000256" key="2">
    <source>
        <dbReference type="ARBA" id="ARBA00022450"/>
    </source>
</evidence>
<evidence type="ECO:0000256" key="1">
    <source>
        <dbReference type="ARBA" id="ARBA00006432"/>
    </source>
</evidence>
<dbReference type="GO" id="GO:0016405">
    <property type="term" value="F:CoA-ligase activity"/>
    <property type="evidence" value="ECO:0007669"/>
    <property type="project" value="TreeGrafter"/>
</dbReference>
<dbReference type="Pfam" id="PF00550">
    <property type="entry name" value="PP-binding"/>
    <property type="match status" value="1"/>
</dbReference>
<dbReference type="InterPro" id="IPR042099">
    <property type="entry name" value="ANL_N_sf"/>
</dbReference>
<dbReference type="Pfam" id="PF01553">
    <property type="entry name" value="Acyltransferase"/>
    <property type="match status" value="1"/>
</dbReference>
<dbReference type="CDD" id="cd07989">
    <property type="entry name" value="LPLAT_AGPAT-like"/>
    <property type="match status" value="1"/>
</dbReference>
<dbReference type="Gene3D" id="3.30.300.30">
    <property type="match status" value="1"/>
</dbReference>
<dbReference type="SUPFAM" id="SSF56801">
    <property type="entry name" value="Acetyl-CoA synthetase-like"/>
    <property type="match status" value="1"/>
</dbReference>
<dbReference type="Pfam" id="PF00501">
    <property type="entry name" value="AMP-binding"/>
    <property type="match status" value="1"/>
</dbReference>
<evidence type="ECO:0000256" key="3">
    <source>
        <dbReference type="ARBA" id="ARBA00022553"/>
    </source>
</evidence>
<dbReference type="InterPro" id="IPR002123">
    <property type="entry name" value="Plipid/glycerol_acylTrfase"/>
</dbReference>
<dbReference type="PANTHER" id="PTHR24096:SF149">
    <property type="entry name" value="AMP-BINDING DOMAIN-CONTAINING PROTEIN-RELATED"/>
    <property type="match status" value="1"/>
</dbReference>
<dbReference type="InterPro" id="IPR045851">
    <property type="entry name" value="AMP-bd_C_sf"/>
</dbReference>
<keyword evidence="4" id="KW-0436">Ligase</keyword>
<dbReference type="InterPro" id="IPR009081">
    <property type="entry name" value="PP-bd_ACP"/>
</dbReference>
<accession>A0AAE3MEW5</accession>
<reference evidence="6" key="1">
    <citation type="submission" date="2022-10" db="EMBL/GenBank/DDBJ databases">
        <authorList>
            <person name="Yu W.X."/>
        </authorList>
    </citation>
    <scope>NUCLEOTIDE SEQUENCE</scope>
    <source>
        <strain evidence="6">D04</strain>
    </source>
</reference>
<dbReference type="EMBL" id="JAPDPI010000022">
    <property type="protein sequence ID" value="MCW3806337.1"/>
    <property type="molecule type" value="Genomic_DNA"/>
</dbReference>
<dbReference type="SUPFAM" id="SSF69593">
    <property type="entry name" value="Glycerol-3-phosphate (1)-acyltransferase"/>
    <property type="match status" value="1"/>
</dbReference>
<dbReference type="InterPro" id="IPR036736">
    <property type="entry name" value="ACP-like_sf"/>
</dbReference>
<dbReference type="Gene3D" id="3.40.50.12780">
    <property type="entry name" value="N-terminal domain of ligase-like"/>
    <property type="match status" value="1"/>
</dbReference>
<dbReference type="InterPro" id="IPR000873">
    <property type="entry name" value="AMP-dep_synth/lig_dom"/>
</dbReference>
<dbReference type="RefSeq" id="WP_301199709.1">
    <property type="nucleotide sequence ID" value="NZ_JAPDPI010000022.1"/>
</dbReference>
<dbReference type="PROSITE" id="PS00455">
    <property type="entry name" value="AMP_BINDING"/>
    <property type="match status" value="1"/>
</dbReference>
<dbReference type="InterPro" id="IPR020845">
    <property type="entry name" value="AMP-binding_CS"/>
</dbReference>
<dbReference type="SUPFAM" id="SSF47336">
    <property type="entry name" value="ACP-like"/>
    <property type="match status" value="1"/>
</dbReference>
<evidence type="ECO:0000259" key="5">
    <source>
        <dbReference type="SMART" id="SM00563"/>
    </source>
</evidence>
<gene>
    <name evidence="6" type="ORF">OM074_11935</name>
</gene>
<evidence type="ECO:0000313" key="6">
    <source>
        <dbReference type="EMBL" id="MCW3806337.1"/>
    </source>
</evidence>
<organism evidence="6 7">
    <name type="scientific">Plebeiibacterium marinum</name>
    <dbReference type="NCBI Taxonomy" id="2992111"/>
    <lineage>
        <taxon>Bacteria</taxon>
        <taxon>Pseudomonadati</taxon>
        <taxon>Bacteroidota</taxon>
        <taxon>Bacteroidia</taxon>
        <taxon>Marinilabiliales</taxon>
        <taxon>Marinilabiliaceae</taxon>
        <taxon>Plebeiibacterium</taxon>
    </lineage>
</organism>
<keyword evidence="2" id="KW-0596">Phosphopantetheine</keyword>
<name>A0AAE3MEW5_9BACT</name>